<evidence type="ECO:0000256" key="2">
    <source>
        <dbReference type="ARBA" id="ARBA00023242"/>
    </source>
</evidence>
<organism evidence="3">
    <name type="scientific">Puccinia triticina (isolate 1-1 / race 1 (BBBD))</name>
    <name type="common">Brown leaf rust fungus</name>
    <dbReference type="NCBI Taxonomy" id="630390"/>
    <lineage>
        <taxon>Eukaryota</taxon>
        <taxon>Fungi</taxon>
        <taxon>Dikarya</taxon>
        <taxon>Basidiomycota</taxon>
        <taxon>Pucciniomycotina</taxon>
        <taxon>Pucciniomycetes</taxon>
        <taxon>Pucciniales</taxon>
        <taxon>Pucciniaceae</taxon>
        <taxon>Puccinia</taxon>
    </lineage>
</organism>
<dbReference type="PANTHER" id="PTHR12900">
    <property type="entry name" value="MITOTIC AND DNA DAMAGE CHECKPOINT PROTEIN HUS1"/>
    <property type="match status" value="1"/>
</dbReference>
<dbReference type="Pfam" id="PF04005">
    <property type="entry name" value="Hus1"/>
    <property type="match status" value="1"/>
</dbReference>
<evidence type="ECO:0000313" key="3">
    <source>
        <dbReference type="EMBL" id="OAV86986.1"/>
    </source>
</evidence>
<dbReference type="GO" id="GO:0035861">
    <property type="term" value="C:site of double-strand break"/>
    <property type="evidence" value="ECO:0007669"/>
    <property type="project" value="TreeGrafter"/>
</dbReference>
<dbReference type="Proteomes" id="UP000005240">
    <property type="component" value="Unassembled WGS sequence"/>
</dbReference>
<dbReference type="EnsemblFungi" id="PTTG_29629-t43_1">
    <property type="protein sequence ID" value="PTTG_29629-t43_1-p1"/>
    <property type="gene ID" value="PTTG_29629"/>
</dbReference>
<reference evidence="3" key="2">
    <citation type="submission" date="2016-05" db="EMBL/GenBank/DDBJ databases">
        <title>Comparative analysis highlights variable genome content of wheat rusts and divergence of the mating loci.</title>
        <authorList>
            <person name="Cuomo C.A."/>
            <person name="Bakkeren G."/>
            <person name="Szabo L."/>
            <person name="Khalil H."/>
            <person name="Joly D."/>
            <person name="Goldberg J."/>
            <person name="Young S."/>
            <person name="Zeng Q."/>
            <person name="Fellers J."/>
        </authorList>
    </citation>
    <scope>NUCLEOTIDE SEQUENCE [LARGE SCALE GENOMIC DNA]</scope>
    <source>
        <strain evidence="3">1-1 BBBD Race 1</strain>
    </source>
</reference>
<dbReference type="InterPro" id="IPR007150">
    <property type="entry name" value="HUS1/Mec3"/>
</dbReference>
<keyword evidence="5" id="KW-1185">Reference proteome</keyword>
<dbReference type="GO" id="GO:0000723">
    <property type="term" value="P:telomere maintenance"/>
    <property type="evidence" value="ECO:0007669"/>
    <property type="project" value="TreeGrafter"/>
</dbReference>
<evidence type="ECO:0000313" key="5">
    <source>
        <dbReference type="Proteomes" id="UP000005240"/>
    </source>
</evidence>
<dbReference type="GO" id="GO:0000724">
    <property type="term" value="P:double-strand break repair via homologous recombination"/>
    <property type="evidence" value="ECO:0007669"/>
    <property type="project" value="TreeGrafter"/>
</dbReference>
<reference evidence="4 5" key="3">
    <citation type="journal article" date="2017" name="G3 (Bethesda)">
        <title>Comparative analysis highlights variable genome content of wheat rusts and divergence of the mating loci.</title>
        <authorList>
            <person name="Cuomo C.A."/>
            <person name="Bakkeren G."/>
            <person name="Khalil H.B."/>
            <person name="Panwar V."/>
            <person name="Joly D."/>
            <person name="Linning R."/>
            <person name="Sakthikumar S."/>
            <person name="Song X."/>
            <person name="Adiconis X."/>
            <person name="Fan L."/>
            <person name="Goldberg J.M."/>
            <person name="Levin J.Z."/>
            <person name="Young S."/>
            <person name="Zeng Q."/>
            <person name="Anikster Y."/>
            <person name="Bruce M."/>
            <person name="Wang M."/>
            <person name="Yin C."/>
            <person name="McCallum B."/>
            <person name="Szabo L.J."/>
            <person name="Hulbert S."/>
            <person name="Chen X."/>
            <person name="Fellers J.P."/>
        </authorList>
    </citation>
    <scope>NUCLEOTIDE SEQUENCE</scope>
    <source>
        <strain evidence="5">Isolate 1-1 / race 1 (BBBD)</strain>
        <strain evidence="4">isolate 1-1 / race 1 (BBBD)</strain>
    </source>
</reference>
<dbReference type="EMBL" id="ADAS02000663">
    <property type="protein sequence ID" value="OAV86986.1"/>
    <property type="molecule type" value="Genomic_DNA"/>
</dbReference>
<gene>
    <name evidence="3" type="ORF">PTTG_29629</name>
</gene>
<dbReference type="STRING" id="630390.A0A180G2Q8"/>
<protein>
    <submittedName>
        <fullName evidence="3 4">Uncharacterized protein</fullName>
    </submittedName>
</protein>
<sequence length="124" mass="13510">MDLKGRSGVEFQVEQQVVVKVLKPPADLKDLPELKIPRATPDTIIGLPNISDLCKAAERSKSLSDLITISASRNGGFRLGITTEHARVETEWQGLPCFHTPSSQVAQDGKTSVSGLLLFRKIKS</sequence>
<comment type="subcellular location">
    <subcellularLocation>
        <location evidence="1">Nucleus</location>
    </subcellularLocation>
</comment>
<reference evidence="4" key="4">
    <citation type="submission" date="2025-05" db="UniProtKB">
        <authorList>
            <consortium name="EnsemblFungi"/>
        </authorList>
    </citation>
    <scope>IDENTIFICATION</scope>
    <source>
        <strain evidence="4">isolate 1-1 / race 1 (BBBD)</strain>
    </source>
</reference>
<accession>A0A180G2Q8</accession>
<dbReference type="PANTHER" id="PTHR12900:SF0">
    <property type="entry name" value="CHECKPOINT PROTEIN"/>
    <property type="match status" value="1"/>
</dbReference>
<dbReference type="VEuPathDB" id="FungiDB:PTTG_29629"/>
<reference evidence="3" key="1">
    <citation type="submission" date="2009-11" db="EMBL/GenBank/DDBJ databases">
        <authorList>
            <consortium name="The Broad Institute Genome Sequencing Platform"/>
            <person name="Ward D."/>
            <person name="Feldgarden M."/>
            <person name="Earl A."/>
            <person name="Young S.K."/>
            <person name="Zeng Q."/>
            <person name="Koehrsen M."/>
            <person name="Alvarado L."/>
            <person name="Berlin A."/>
            <person name="Bochicchio J."/>
            <person name="Borenstein D."/>
            <person name="Chapman S.B."/>
            <person name="Chen Z."/>
            <person name="Engels R."/>
            <person name="Freedman E."/>
            <person name="Gellesch M."/>
            <person name="Goldberg J."/>
            <person name="Griggs A."/>
            <person name="Gujja S."/>
            <person name="Heilman E."/>
            <person name="Heiman D."/>
            <person name="Hepburn T."/>
            <person name="Howarth C."/>
            <person name="Jen D."/>
            <person name="Larson L."/>
            <person name="Lewis B."/>
            <person name="Mehta T."/>
            <person name="Park D."/>
            <person name="Pearson M."/>
            <person name="Roberts A."/>
            <person name="Saif S."/>
            <person name="Shea T."/>
            <person name="Shenoy N."/>
            <person name="Sisk P."/>
            <person name="Stolte C."/>
            <person name="Sykes S."/>
            <person name="Thomson T."/>
            <person name="Walk T."/>
            <person name="White J."/>
            <person name="Yandava C."/>
            <person name="Izard J."/>
            <person name="Baranova O.V."/>
            <person name="Blanton J.M."/>
            <person name="Tanner A.C."/>
            <person name="Dewhirst F.E."/>
            <person name="Haas B."/>
            <person name="Nusbaum C."/>
            <person name="Birren B."/>
        </authorList>
    </citation>
    <scope>NUCLEOTIDE SEQUENCE [LARGE SCALE GENOMIC DNA]</scope>
    <source>
        <strain evidence="3">1-1 BBBD Race 1</strain>
    </source>
</reference>
<keyword evidence="2" id="KW-0539">Nucleus</keyword>
<dbReference type="GO" id="GO:0030896">
    <property type="term" value="C:checkpoint clamp complex"/>
    <property type="evidence" value="ECO:0007669"/>
    <property type="project" value="InterPro"/>
</dbReference>
<name>A0A180G2Q8_PUCT1</name>
<dbReference type="GO" id="GO:0033314">
    <property type="term" value="P:mitotic DNA replication checkpoint signaling"/>
    <property type="evidence" value="ECO:0007669"/>
    <property type="project" value="TreeGrafter"/>
</dbReference>
<dbReference type="AlphaFoldDB" id="A0A180G2Q8"/>
<dbReference type="Gene3D" id="3.70.10.10">
    <property type="match status" value="1"/>
</dbReference>
<dbReference type="GO" id="GO:0031573">
    <property type="term" value="P:mitotic intra-S DNA damage checkpoint signaling"/>
    <property type="evidence" value="ECO:0007669"/>
    <property type="project" value="TreeGrafter"/>
</dbReference>
<evidence type="ECO:0000313" key="4">
    <source>
        <dbReference type="EnsemblFungi" id="PTTG_29629-t43_1-p1"/>
    </source>
</evidence>
<dbReference type="OrthoDB" id="337750at2759"/>
<proteinExistence type="predicted"/>
<dbReference type="GO" id="GO:0044778">
    <property type="term" value="P:meiotic DNA integrity checkpoint signaling"/>
    <property type="evidence" value="ECO:0007669"/>
    <property type="project" value="TreeGrafter"/>
</dbReference>
<dbReference type="GO" id="GO:0006289">
    <property type="term" value="P:nucleotide-excision repair"/>
    <property type="evidence" value="ECO:0007669"/>
    <property type="project" value="TreeGrafter"/>
</dbReference>
<evidence type="ECO:0000256" key="1">
    <source>
        <dbReference type="ARBA" id="ARBA00004123"/>
    </source>
</evidence>